<comment type="caution">
    <text evidence="12">The sequence shown here is derived from an EMBL/GenBank/DDBJ whole genome shotgun (WGS) entry which is preliminary data.</text>
</comment>
<accession>A0ABW5X1Q2</accession>
<evidence type="ECO:0000256" key="3">
    <source>
        <dbReference type="ARBA" id="ARBA00022630"/>
    </source>
</evidence>
<dbReference type="SUPFAM" id="SSF55424">
    <property type="entry name" value="FAD/NAD-linked reductases, dimerisation (C-terminal) domain"/>
    <property type="match status" value="1"/>
</dbReference>
<evidence type="ECO:0000256" key="4">
    <source>
        <dbReference type="ARBA" id="ARBA00022827"/>
    </source>
</evidence>
<dbReference type="Gene3D" id="3.30.390.30">
    <property type="match status" value="1"/>
</dbReference>
<evidence type="ECO:0000256" key="6">
    <source>
        <dbReference type="ARBA" id="ARBA00023002"/>
    </source>
</evidence>
<feature type="domain" description="Pyridine nucleotide-disulphide oxidoreductase dimerisation" evidence="10">
    <location>
        <begin position="341"/>
        <end position="448"/>
    </location>
</feature>
<dbReference type="PRINTS" id="PR00411">
    <property type="entry name" value="PNDRDTASEI"/>
</dbReference>
<dbReference type="EMBL" id="JBHUOJ010000008">
    <property type="protein sequence ID" value="MFD2832515.1"/>
    <property type="molecule type" value="Genomic_DNA"/>
</dbReference>
<dbReference type="InterPro" id="IPR016156">
    <property type="entry name" value="FAD/NAD-linked_Rdtase_dimer_sf"/>
</dbReference>
<gene>
    <name evidence="12" type="ORF">ACFSYS_04390</name>
</gene>
<keyword evidence="8 9" id="KW-0676">Redox-active center</keyword>
<evidence type="ECO:0000256" key="7">
    <source>
        <dbReference type="ARBA" id="ARBA00023157"/>
    </source>
</evidence>
<dbReference type="InterPro" id="IPR001100">
    <property type="entry name" value="Pyr_nuc-diS_OxRdtase"/>
</dbReference>
<evidence type="ECO:0000256" key="9">
    <source>
        <dbReference type="RuleBase" id="RU003691"/>
    </source>
</evidence>
<keyword evidence="13" id="KW-1185">Reference proteome</keyword>
<dbReference type="RefSeq" id="WP_251742893.1">
    <property type="nucleotide sequence ID" value="NZ_JBHUOJ010000008.1"/>
</dbReference>
<dbReference type="Gene3D" id="3.50.50.60">
    <property type="entry name" value="FAD/NAD(P)-binding domain"/>
    <property type="match status" value="2"/>
</dbReference>
<evidence type="ECO:0000256" key="2">
    <source>
        <dbReference type="ARBA" id="ARBA00007532"/>
    </source>
</evidence>
<feature type="domain" description="FAD/NAD(P)-binding" evidence="11">
    <location>
        <begin position="6"/>
        <end position="318"/>
    </location>
</feature>
<evidence type="ECO:0000259" key="11">
    <source>
        <dbReference type="Pfam" id="PF07992"/>
    </source>
</evidence>
<protein>
    <submittedName>
        <fullName evidence="12">Dihydrolipoyl dehydrogenase family protein</fullName>
        <ecNumber evidence="12">1.-.-.-</ecNumber>
    </submittedName>
</protein>
<reference evidence="13" key="1">
    <citation type="journal article" date="2019" name="Int. J. Syst. Evol. Microbiol.">
        <title>The Global Catalogue of Microorganisms (GCM) 10K type strain sequencing project: providing services to taxonomists for standard genome sequencing and annotation.</title>
        <authorList>
            <consortium name="The Broad Institute Genomics Platform"/>
            <consortium name="The Broad Institute Genome Sequencing Center for Infectious Disease"/>
            <person name="Wu L."/>
            <person name="Ma J."/>
        </authorList>
    </citation>
    <scope>NUCLEOTIDE SEQUENCE [LARGE SCALE GENOMIC DNA]</scope>
    <source>
        <strain evidence="13">KCTC 52925</strain>
    </source>
</reference>
<sequence>MINKKYDLIVIGAGSGGLGASLGMQQMGMDVLLIDRNPENIGGECLNTGCVPSKALIHLGKQLHQAKLAKSLGLEVSGQVDIEKIKEYIKVKQESIKDHENITYLRKKGLDIELGEASFYSKDSIKIDGKIFQGRNIVIATGSSPRIITIPGAESLPKFTNESIFEIDFIPKNFVFIGAGPVSLELGQAFSRLGSKVSIIDRGDRILKKEDPKISTILQDRLEKENIQCFFNTEVSKVKGKCAILKKNSGEEESIPVDAIFMGLGRTLNFDSLALEKAGIKTEKGKIILNEKLQTTNKQVYVSGDAADNLKFSHAAEMHNMLLINNFLSPFKKKLDFDHFPWVTFTDPEVATFGQNEAQLKEKGINYERLETNFREDDRAVTDNFEYGNLIVFIEKKRFNPGNAKILGGSMIAPNAGEITQELVLAGVAGIIISTFMNKIYAYPTAANIHKSLLREKMVSQLKPWMKEIIKKWYRLKE</sequence>
<evidence type="ECO:0000256" key="5">
    <source>
        <dbReference type="ARBA" id="ARBA00022857"/>
    </source>
</evidence>
<dbReference type="InterPro" id="IPR012999">
    <property type="entry name" value="Pyr_OxRdtase_I_AS"/>
</dbReference>
<dbReference type="EC" id="1.-.-.-" evidence="12"/>
<dbReference type="PIRSF" id="PIRSF000350">
    <property type="entry name" value="Mercury_reductase_MerA"/>
    <property type="match status" value="1"/>
</dbReference>
<dbReference type="PRINTS" id="PR00368">
    <property type="entry name" value="FADPNR"/>
</dbReference>
<keyword evidence="3 9" id="KW-0285">Flavoprotein</keyword>
<name>A0ABW5X1Q2_9FLAO</name>
<dbReference type="InterPro" id="IPR004099">
    <property type="entry name" value="Pyr_nucl-diS_OxRdtase_dimer"/>
</dbReference>
<keyword evidence="4 9" id="KW-0274">FAD</keyword>
<evidence type="ECO:0000259" key="10">
    <source>
        <dbReference type="Pfam" id="PF02852"/>
    </source>
</evidence>
<keyword evidence="6 9" id="KW-0560">Oxidoreductase</keyword>
<dbReference type="InterPro" id="IPR023753">
    <property type="entry name" value="FAD/NAD-binding_dom"/>
</dbReference>
<dbReference type="InterPro" id="IPR036188">
    <property type="entry name" value="FAD/NAD-bd_sf"/>
</dbReference>
<dbReference type="PANTHER" id="PTHR43014">
    <property type="entry name" value="MERCURIC REDUCTASE"/>
    <property type="match status" value="1"/>
</dbReference>
<evidence type="ECO:0000313" key="12">
    <source>
        <dbReference type="EMBL" id="MFD2832515.1"/>
    </source>
</evidence>
<dbReference type="PROSITE" id="PS00076">
    <property type="entry name" value="PYRIDINE_REDOX_1"/>
    <property type="match status" value="1"/>
</dbReference>
<dbReference type="Proteomes" id="UP001597438">
    <property type="component" value="Unassembled WGS sequence"/>
</dbReference>
<keyword evidence="5" id="KW-0521">NADP</keyword>
<evidence type="ECO:0000256" key="8">
    <source>
        <dbReference type="ARBA" id="ARBA00023284"/>
    </source>
</evidence>
<comment type="similarity">
    <text evidence="2 9">Belongs to the class-I pyridine nucleotide-disulfide oxidoreductase family.</text>
</comment>
<organism evidence="12 13">
    <name type="scientific">Christiangramia antarctica</name>
    <dbReference type="NCBI Taxonomy" id="2058158"/>
    <lineage>
        <taxon>Bacteria</taxon>
        <taxon>Pseudomonadati</taxon>
        <taxon>Bacteroidota</taxon>
        <taxon>Flavobacteriia</taxon>
        <taxon>Flavobacteriales</taxon>
        <taxon>Flavobacteriaceae</taxon>
        <taxon>Christiangramia</taxon>
    </lineage>
</organism>
<dbReference type="GO" id="GO:0016491">
    <property type="term" value="F:oxidoreductase activity"/>
    <property type="evidence" value="ECO:0007669"/>
    <property type="project" value="UniProtKB-KW"/>
</dbReference>
<dbReference type="Pfam" id="PF02852">
    <property type="entry name" value="Pyr_redox_dim"/>
    <property type="match status" value="1"/>
</dbReference>
<evidence type="ECO:0000313" key="13">
    <source>
        <dbReference type="Proteomes" id="UP001597438"/>
    </source>
</evidence>
<comment type="cofactor">
    <cofactor evidence="1">
        <name>FAD</name>
        <dbReference type="ChEBI" id="CHEBI:57692"/>
    </cofactor>
</comment>
<proteinExistence type="inferred from homology"/>
<dbReference type="Pfam" id="PF07992">
    <property type="entry name" value="Pyr_redox_2"/>
    <property type="match status" value="1"/>
</dbReference>
<keyword evidence="7" id="KW-1015">Disulfide bond</keyword>
<dbReference type="SUPFAM" id="SSF51905">
    <property type="entry name" value="FAD/NAD(P)-binding domain"/>
    <property type="match status" value="1"/>
</dbReference>
<evidence type="ECO:0000256" key="1">
    <source>
        <dbReference type="ARBA" id="ARBA00001974"/>
    </source>
</evidence>